<evidence type="ECO:0000313" key="2">
    <source>
        <dbReference type="WBParaSite" id="ACRNAN_scaffold4532.g27056.t1"/>
    </source>
</evidence>
<keyword evidence="1" id="KW-1185">Reference proteome</keyword>
<organism evidence="1 2">
    <name type="scientific">Acrobeloides nanus</name>
    <dbReference type="NCBI Taxonomy" id="290746"/>
    <lineage>
        <taxon>Eukaryota</taxon>
        <taxon>Metazoa</taxon>
        <taxon>Ecdysozoa</taxon>
        <taxon>Nematoda</taxon>
        <taxon>Chromadorea</taxon>
        <taxon>Rhabditida</taxon>
        <taxon>Tylenchina</taxon>
        <taxon>Cephalobomorpha</taxon>
        <taxon>Cephaloboidea</taxon>
        <taxon>Cephalobidae</taxon>
        <taxon>Acrobeloides</taxon>
    </lineage>
</organism>
<sequence>MKRIWNALPEELVAYPNPIAFKRLARKPEIYTTLVKSVEAVRRTELITVIVRSEPRLAGGQPWSFIISD</sequence>
<proteinExistence type="predicted"/>
<dbReference type="AlphaFoldDB" id="A0A914DYS5"/>
<dbReference type="Proteomes" id="UP000887540">
    <property type="component" value="Unplaced"/>
</dbReference>
<reference evidence="2" key="1">
    <citation type="submission" date="2022-11" db="UniProtKB">
        <authorList>
            <consortium name="WormBaseParasite"/>
        </authorList>
    </citation>
    <scope>IDENTIFICATION</scope>
</reference>
<name>A0A914DYS5_9BILA</name>
<accession>A0A914DYS5</accession>
<evidence type="ECO:0000313" key="1">
    <source>
        <dbReference type="Proteomes" id="UP000887540"/>
    </source>
</evidence>
<protein>
    <submittedName>
        <fullName evidence="2">Uncharacterized protein</fullName>
    </submittedName>
</protein>
<dbReference type="WBParaSite" id="ACRNAN_scaffold4532.g27056.t1">
    <property type="protein sequence ID" value="ACRNAN_scaffold4532.g27056.t1"/>
    <property type="gene ID" value="ACRNAN_scaffold4532.g27056"/>
</dbReference>